<dbReference type="AlphaFoldDB" id="A0A0E3QI91"/>
<dbReference type="KEGG" id="mbw:MSBRW_0165"/>
<reference evidence="2 3" key="1">
    <citation type="submission" date="2014-07" db="EMBL/GenBank/DDBJ databases">
        <title>Methanogenic archaea and the global carbon cycle.</title>
        <authorList>
            <person name="Henriksen J.R."/>
            <person name="Luke J."/>
            <person name="Reinhart S."/>
            <person name="Benedict M.N."/>
            <person name="Youngblut N.D."/>
            <person name="Metcalf M.E."/>
            <person name="Whitaker R.J."/>
            <person name="Metcalf W.W."/>
        </authorList>
    </citation>
    <scope>NUCLEOTIDE SEQUENCE [LARGE SCALE GENOMIC DNA]</scope>
    <source>
        <strain evidence="2 3">Wiesmoor</strain>
    </source>
</reference>
<dbReference type="PATRIC" id="fig|1434109.4.peg.180"/>
<dbReference type="RefSeq" id="WP_155398071.1">
    <property type="nucleotide sequence ID" value="NZ_CP009526.1"/>
</dbReference>
<dbReference type="Proteomes" id="UP000033038">
    <property type="component" value="Chromosome"/>
</dbReference>
<organism evidence="2 3">
    <name type="scientific">Methanosarcina barkeri str. Wiesmoor</name>
    <dbReference type="NCBI Taxonomy" id="1434109"/>
    <lineage>
        <taxon>Archaea</taxon>
        <taxon>Methanobacteriati</taxon>
        <taxon>Methanobacteriota</taxon>
        <taxon>Stenosarchaea group</taxon>
        <taxon>Methanomicrobia</taxon>
        <taxon>Methanosarcinales</taxon>
        <taxon>Methanosarcinaceae</taxon>
        <taxon>Methanosarcina</taxon>
    </lineage>
</organism>
<dbReference type="Gene3D" id="3.30.470.20">
    <property type="entry name" value="ATP-grasp fold, B domain"/>
    <property type="match status" value="1"/>
</dbReference>
<evidence type="ECO:0000256" key="1">
    <source>
        <dbReference type="SAM" id="MobiDB-lite"/>
    </source>
</evidence>
<name>A0A0E3QI91_METBA</name>
<feature type="region of interest" description="Disordered" evidence="1">
    <location>
        <begin position="1"/>
        <end position="20"/>
    </location>
</feature>
<evidence type="ECO:0000313" key="2">
    <source>
        <dbReference type="EMBL" id="AKB49418.1"/>
    </source>
</evidence>
<sequence>MELTSDDSTNIDKQSQEADSALQRTGLDVKEICEKCCIYEHFMLEKKGDLVPVGEQALSKDDECEKFYEEPGIKILLYRGENPVFALISCGKDEEEAEAKKSKGFSVLKERLSEGINSSTGTEIEND</sequence>
<evidence type="ECO:0000313" key="3">
    <source>
        <dbReference type="Proteomes" id="UP000033038"/>
    </source>
</evidence>
<protein>
    <submittedName>
        <fullName evidence="2">Pyrrolysine synthetase</fullName>
    </submittedName>
</protein>
<feature type="compositionally biased region" description="Polar residues" evidence="1">
    <location>
        <begin position="1"/>
        <end position="13"/>
    </location>
</feature>
<gene>
    <name evidence="2" type="ORF">MSBRW_0165</name>
</gene>
<proteinExistence type="predicted"/>
<dbReference type="HOGENOM" id="CLU_1965543_0_0_2"/>
<dbReference type="GeneID" id="24821558"/>
<accession>A0A0E3QI91</accession>
<dbReference type="EMBL" id="CP009526">
    <property type="protein sequence ID" value="AKB49418.1"/>
    <property type="molecule type" value="Genomic_DNA"/>
</dbReference>